<keyword evidence="1" id="KW-1133">Transmembrane helix</keyword>
<feature type="transmembrane region" description="Helical" evidence="1">
    <location>
        <begin position="371"/>
        <end position="392"/>
    </location>
</feature>
<keyword evidence="1" id="KW-0812">Transmembrane</keyword>
<comment type="caution">
    <text evidence="2">The sequence shown here is derived from an EMBL/GenBank/DDBJ whole genome shotgun (WGS) entry which is preliminary data.</text>
</comment>
<feature type="transmembrane region" description="Helical" evidence="1">
    <location>
        <begin position="485"/>
        <end position="502"/>
    </location>
</feature>
<dbReference type="RefSeq" id="WP_125241691.1">
    <property type="nucleotide sequence ID" value="NZ_RSED01000002.1"/>
</dbReference>
<feature type="transmembrane region" description="Helical" evidence="1">
    <location>
        <begin position="12"/>
        <end position="36"/>
    </location>
</feature>
<dbReference type="PANTHER" id="PTHR34219:SF4">
    <property type="entry name" value="PEPSY DOMAIN-CONTAINING PROTEIN"/>
    <property type="match status" value="1"/>
</dbReference>
<feature type="transmembrane region" description="Helical" evidence="1">
    <location>
        <begin position="514"/>
        <end position="534"/>
    </location>
</feature>
<keyword evidence="3" id="KW-1185">Reference proteome</keyword>
<organism evidence="2 3">
    <name type="scientific">Aquabacterium soli</name>
    <dbReference type="NCBI Taxonomy" id="2493092"/>
    <lineage>
        <taxon>Bacteria</taxon>
        <taxon>Pseudomonadati</taxon>
        <taxon>Pseudomonadota</taxon>
        <taxon>Betaproteobacteria</taxon>
        <taxon>Burkholderiales</taxon>
        <taxon>Aquabacterium</taxon>
    </lineage>
</organism>
<evidence type="ECO:0000313" key="2">
    <source>
        <dbReference type="EMBL" id="RRS05784.1"/>
    </source>
</evidence>
<dbReference type="AlphaFoldDB" id="A0A3R8TEI3"/>
<evidence type="ECO:0000313" key="3">
    <source>
        <dbReference type="Proteomes" id="UP000269265"/>
    </source>
</evidence>
<name>A0A3R8TEI3_9BURK</name>
<dbReference type="Pfam" id="PF03929">
    <property type="entry name" value="PepSY_TM"/>
    <property type="match status" value="1"/>
</dbReference>
<dbReference type="InterPro" id="IPR005625">
    <property type="entry name" value="PepSY-ass_TM"/>
</dbReference>
<gene>
    <name evidence="2" type="ORF">EIP75_02645</name>
</gene>
<accession>A0A3R8TEI3</accession>
<evidence type="ECO:0000256" key="1">
    <source>
        <dbReference type="SAM" id="Phobius"/>
    </source>
</evidence>
<sequence>MFSNFRLSMAWLHTWFGLVLGFVLMIAFFFGALSVFDREIDRWAVPASRFEPQPMPSFDKILKPVFESMQPTRESIDAMRPQVNGPLPERFETISTWGAYTTHRDPVLGVFAGYEVPNAKEPETNIWANRTIDPRTGASLPDDHLKIGSQFFYPMHYSLTFHWKDLGYWIVGFSALIMLAALVSGVVMHRKIFRELFTFRPKKATQRSVLDLHNLTGVVALPFHFFFAFTGLVIFTGIYFPITHTQLEPLHELHEKHEAAETGLPHDRAGVPGTIASVDAMVAEAQRRWAAKGMAGDVGFLAVRHVNDANGYVSIYRAGTDRIALTGEGIHFKASTGEVLREDPPQTAVDSINTFLTGLHLQHFRHWLLRWLYVVGGLLGCACIATGFVFFVEKRKKQHARQGSQGSRVVDALAVTTVTGMLLATLGILIANRLLPDALPAGWPGKGDMERYIFWGTWTLALAHAFVRSAPVAQGLANPAWREQCWVVAAMAVLAVVLNWVTTGDHLIKTLGAGYWPVAGVDLFMLASALVAVLTARRLKSGDGVAVAAHRVEAAHV</sequence>
<feature type="transmembrane region" description="Helical" evidence="1">
    <location>
        <begin position="209"/>
        <end position="242"/>
    </location>
</feature>
<dbReference type="PANTHER" id="PTHR34219">
    <property type="entry name" value="IRON-REGULATED INNER MEMBRANE PROTEIN-RELATED"/>
    <property type="match status" value="1"/>
</dbReference>
<feature type="transmembrane region" description="Helical" evidence="1">
    <location>
        <begin position="452"/>
        <end position="473"/>
    </location>
</feature>
<feature type="transmembrane region" description="Helical" evidence="1">
    <location>
        <begin position="412"/>
        <end position="432"/>
    </location>
</feature>
<reference evidence="2 3" key="1">
    <citation type="submission" date="2018-12" db="EMBL/GenBank/DDBJ databases">
        <title>The whole draft genome of Aquabacterium sp. SJQ9.</title>
        <authorList>
            <person name="Sun L."/>
            <person name="Gao X."/>
            <person name="Chen W."/>
            <person name="Huang K."/>
        </authorList>
    </citation>
    <scope>NUCLEOTIDE SEQUENCE [LARGE SCALE GENOMIC DNA]</scope>
    <source>
        <strain evidence="2 3">SJQ9</strain>
    </source>
</reference>
<proteinExistence type="predicted"/>
<keyword evidence="1" id="KW-0472">Membrane</keyword>
<protein>
    <submittedName>
        <fullName evidence="2">PepSY domain-containing protein</fullName>
    </submittedName>
</protein>
<dbReference type="Proteomes" id="UP000269265">
    <property type="component" value="Unassembled WGS sequence"/>
</dbReference>
<feature type="transmembrane region" description="Helical" evidence="1">
    <location>
        <begin position="166"/>
        <end position="188"/>
    </location>
</feature>
<dbReference type="OrthoDB" id="9776609at2"/>
<dbReference type="EMBL" id="RSED01000002">
    <property type="protein sequence ID" value="RRS05784.1"/>
    <property type="molecule type" value="Genomic_DNA"/>
</dbReference>